<evidence type="ECO:0000313" key="4">
    <source>
        <dbReference type="Proteomes" id="UP000317180"/>
    </source>
</evidence>
<proteinExistence type="predicted"/>
<accession>A0A3M8ATJ4</accession>
<keyword evidence="4" id="KW-1185">Reference proteome</keyword>
<dbReference type="EMBL" id="BJOD01000031">
    <property type="protein sequence ID" value="GED26876.1"/>
    <property type="molecule type" value="Genomic_DNA"/>
</dbReference>
<protein>
    <submittedName>
        <fullName evidence="2">Uncharacterized protein</fullName>
    </submittedName>
</protein>
<evidence type="ECO:0000313" key="2">
    <source>
        <dbReference type="EMBL" id="RNB53935.1"/>
    </source>
</evidence>
<dbReference type="AlphaFoldDB" id="A0A3M8ATJ4"/>
<dbReference type="Proteomes" id="UP000276178">
    <property type="component" value="Unassembled WGS sequence"/>
</dbReference>
<name>A0A3M8ATJ4_9BACL</name>
<dbReference type="RefSeq" id="WP_005826592.1">
    <property type="nucleotide sequence ID" value="NZ_BJOD01000031.1"/>
</dbReference>
<dbReference type="GeneID" id="82810083"/>
<comment type="caution">
    <text evidence="2">The sequence shown here is derived from an EMBL/GenBank/DDBJ whole genome shotgun (WGS) entry which is preliminary data.</text>
</comment>
<organism evidence="2 3">
    <name type="scientific">Brevibacillus agri</name>
    <dbReference type="NCBI Taxonomy" id="51101"/>
    <lineage>
        <taxon>Bacteria</taxon>
        <taxon>Bacillati</taxon>
        <taxon>Bacillota</taxon>
        <taxon>Bacilli</taxon>
        <taxon>Bacillales</taxon>
        <taxon>Paenibacillaceae</taxon>
        <taxon>Brevibacillus</taxon>
    </lineage>
</organism>
<gene>
    <name evidence="1" type="ORF">BAG01nite_29780</name>
    <name evidence="2" type="ORF">EB820_15055</name>
</gene>
<evidence type="ECO:0000313" key="1">
    <source>
        <dbReference type="EMBL" id="GED26876.1"/>
    </source>
</evidence>
<reference evidence="1 4" key="2">
    <citation type="submission" date="2019-06" db="EMBL/GenBank/DDBJ databases">
        <title>Whole genome shotgun sequence of Brevibacillus agri NBRC 15538.</title>
        <authorList>
            <person name="Hosoyama A."/>
            <person name="Uohara A."/>
            <person name="Ohji S."/>
            <person name="Ichikawa N."/>
        </authorList>
    </citation>
    <scope>NUCLEOTIDE SEQUENCE [LARGE SCALE GENOMIC DNA]</scope>
    <source>
        <strain evidence="1 4">NBRC 15538</strain>
    </source>
</reference>
<sequence>MKVTRIPVPDLEKATDIEVRKQAIAEHGLRYSLAVVDEKVDALPDGHVSVFGLFDERLQRAIFWQAKRVSSWSPKRLFRILWSEEES</sequence>
<reference evidence="2 3" key="1">
    <citation type="submission" date="2018-10" db="EMBL/GenBank/DDBJ databases">
        <title>Phylogenomics of Brevibacillus.</title>
        <authorList>
            <person name="Dunlap C."/>
        </authorList>
    </citation>
    <scope>NUCLEOTIDE SEQUENCE [LARGE SCALE GENOMIC DNA]</scope>
    <source>
        <strain evidence="2 3">NRRL NRS 1219</strain>
    </source>
</reference>
<dbReference type="EMBL" id="RHHN01000044">
    <property type="protein sequence ID" value="RNB53935.1"/>
    <property type="molecule type" value="Genomic_DNA"/>
</dbReference>
<dbReference type="Proteomes" id="UP000317180">
    <property type="component" value="Unassembled WGS sequence"/>
</dbReference>
<evidence type="ECO:0000313" key="3">
    <source>
        <dbReference type="Proteomes" id="UP000276178"/>
    </source>
</evidence>